<dbReference type="InterPro" id="IPR043502">
    <property type="entry name" value="DNA/RNA_pol_sf"/>
</dbReference>
<dbReference type="EMBL" id="JBANAX010000215">
    <property type="protein sequence ID" value="KAL1218314.1"/>
    <property type="molecule type" value="Genomic_DNA"/>
</dbReference>
<proteinExistence type="predicted"/>
<dbReference type="FunFam" id="3.30.70.270:FF:000020">
    <property type="entry name" value="Transposon Tf2-6 polyprotein-like Protein"/>
    <property type="match status" value="1"/>
</dbReference>
<dbReference type="PANTHER" id="PTHR35046:SF18">
    <property type="entry name" value="RNA-DIRECTED DNA POLYMERASE"/>
    <property type="match status" value="1"/>
</dbReference>
<dbReference type="Proteomes" id="UP001558713">
    <property type="component" value="Unassembled WGS sequence"/>
</dbReference>
<dbReference type="InterPro" id="IPR041577">
    <property type="entry name" value="RT_RNaseH_2"/>
</dbReference>
<feature type="domain" description="Reverse transcriptase" evidence="3">
    <location>
        <begin position="651"/>
        <end position="830"/>
    </location>
</feature>
<keyword evidence="1" id="KW-0479">Metal-binding</keyword>
<evidence type="ECO:0000313" key="5">
    <source>
        <dbReference type="Proteomes" id="UP001558713"/>
    </source>
</evidence>
<evidence type="ECO:0000259" key="2">
    <source>
        <dbReference type="PROSITE" id="PS50158"/>
    </source>
</evidence>
<dbReference type="PROSITE" id="PS50158">
    <property type="entry name" value="ZF_CCHC"/>
    <property type="match status" value="1"/>
</dbReference>
<dbReference type="InterPro" id="IPR043128">
    <property type="entry name" value="Rev_trsase/Diguanyl_cyclase"/>
</dbReference>
<reference evidence="4 5" key="1">
    <citation type="submission" date="2024-04" db="EMBL/GenBank/DDBJ databases">
        <title>Genome assembly C_amara_ONT_v2.</title>
        <authorList>
            <person name="Yant L."/>
            <person name="Moore C."/>
            <person name="Slenker M."/>
        </authorList>
    </citation>
    <scope>NUCLEOTIDE SEQUENCE [LARGE SCALE GENOMIC DNA]</scope>
    <source>
        <tissue evidence="4">Leaf</tissue>
    </source>
</reference>
<organism evidence="4 5">
    <name type="scientific">Cardamine amara subsp. amara</name>
    <dbReference type="NCBI Taxonomy" id="228776"/>
    <lineage>
        <taxon>Eukaryota</taxon>
        <taxon>Viridiplantae</taxon>
        <taxon>Streptophyta</taxon>
        <taxon>Embryophyta</taxon>
        <taxon>Tracheophyta</taxon>
        <taxon>Spermatophyta</taxon>
        <taxon>Magnoliopsida</taxon>
        <taxon>eudicotyledons</taxon>
        <taxon>Gunneridae</taxon>
        <taxon>Pentapetalae</taxon>
        <taxon>rosids</taxon>
        <taxon>malvids</taxon>
        <taxon>Brassicales</taxon>
        <taxon>Brassicaceae</taxon>
        <taxon>Cardamineae</taxon>
        <taxon>Cardamine</taxon>
    </lineage>
</organism>
<dbReference type="InterPro" id="IPR000477">
    <property type="entry name" value="RT_dom"/>
</dbReference>
<accession>A0ABD1BM84</accession>
<dbReference type="SUPFAM" id="SSF56672">
    <property type="entry name" value="DNA/RNA polymerases"/>
    <property type="match status" value="1"/>
</dbReference>
<evidence type="ECO:0000313" key="4">
    <source>
        <dbReference type="EMBL" id="KAL1218314.1"/>
    </source>
</evidence>
<keyword evidence="5" id="KW-1185">Reference proteome</keyword>
<dbReference type="Pfam" id="PF03732">
    <property type="entry name" value="Retrotrans_gag"/>
    <property type="match status" value="1"/>
</dbReference>
<dbReference type="CDD" id="cd01647">
    <property type="entry name" value="RT_LTR"/>
    <property type="match status" value="1"/>
</dbReference>
<dbReference type="SMART" id="SM00343">
    <property type="entry name" value="ZnF_C2HC"/>
    <property type="match status" value="1"/>
</dbReference>
<dbReference type="InterPro" id="IPR005162">
    <property type="entry name" value="Retrotrans_gag_dom"/>
</dbReference>
<name>A0ABD1BM84_CARAN</name>
<dbReference type="Gene3D" id="3.10.10.10">
    <property type="entry name" value="HIV Type 1 Reverse Transcriptase, subunit A, domain 1"/>
    <property type="match status" value="1"/>
</dbReference>
<keyword evidence="1" id="KW-0863">Zinc-finger</keyword>
<keyword evidence="1" id="KW-0862">Zinc</keyword>
<dbReference type="GO" id="GO:0008270">
    <property type="term" value="F:zinc ion binding"/>
    <property type="evidence" value="ECO:0007669"/>
    <property type="project" value="UniProtKB-KW"/>
</dbReference>
<dbReference type="InterPro" id="IPR001878">
    <property type="entry name" value="Znf_CCHC"/>
</dbReference>
<evidence type="ECO:0000256" key="1">
    <source>
        <dbReference type="PROSITE-ProRule" id="PRU00047"/>
    </source>
</evidence>
<dbReference type="PROSITE" id="PS50878">
    <property type="entry name" value="RT_POL"/>
    <property type="match status" value="1"/>
</dbReference>
<dbReference type="Pfam" id="PF00078">
    <property type="entry name" value="RVT_1"/>
    <property type="match status" value="1"/>
</dbReference>
<comment type="caution">
    <text evidence="4">The sequence shown here is derived from an EMBL/GenBank/DDBJ whole genome shotgun (WGS) entry which is preliminary data.</text>
</comment>
<evidence type="ECO:0000259" key="3">
    <source>
        <dbReference type="PROSITE" id="PS50878"/>
    </source>
</evidence>
<sequence length="977" mass="112084">MPPKKSLQATLEDHNDAFRAIMTEFQQDLSNTMRTTMEAAVRTLVQAHQNAVPVLPRQEAPLFAGYEEEEEEDNVFANQFAPVGEQNRYGERRQRDIIEVPRVDNRRWESGFKLDLPEFTGGLQPEEFLDWINTTEELLEFKEVPDQMRVSLVATRFRGRASAWWQQLKESRVRAGKERISSWEKMKKLMRKAFLPYNYTRTLYTKLQNLRQGTKSVDDYAAEFFSLMARTVLTETEEQRVSRFIGGLRSQIQSTLLQFDPLSVSEAHQRALLIKQHSRNQTSSWNSQRNRLSSAAETGLIKSLENSKISKISEGNSSMEQQRSATFKCFKCGETRHRQSACPNLQRRGLLVKDEPLFDEYDDEDDAVDDTDERVVGDSGPLLMLRRNYFIPKSVEESWLRTNIFQSTCTIRGKMCRLVIDSGSCTNAISEEAVTKLALFTEPHPSPYNIAWLTSKTDMRIKKRCRVPFSISLHYKDLIYCDVVPMDACHLLLGRPWQYDRRTMHDVFANTHSFAYEGKRITLIPSQVASEPINTSKPIEPPNQLVDSSKPALLMTKSQILEEFQSTDVAFFLLLKPQILSLISDAPTDFHTILTEFQDVFPTELPEGLPPLRGIQHHIDLASNAVLPNRPHYRMSPKEHDELRKQVEDLLAKGYIRESLSPCAVPALLIPKKDGSWRMCVDSRAINKITIRYRFPIPRLDDLLDQIGSASVFTKLDLRSGYHQIRIRPGDEWKTAFKTREGLFEWLVMPFGLSNAPSTFMRVMNEALRPFIGRFVVVYFDDILIFSASLAEHLIHLRDVLLVLHREKLFAATKKCVFGVEQVLFLGYIVSSRGLEVDPEKIKAIQSWPTPRTVTDVRSFHGLASFYRRFVHHFCSIMAPVTNCMKSVSFQWTEEAEQAFQTIKTKLTTAPVLILPNFNVAFELHCDASKAGIGAVLSQAGRPIAFFSEKIAGSRERYSTYDVKLYAVVQAVKHWRH</sequence>
<feature type="domain" description="CCHC-type" evidence="2">
    <location>
        <begin position="328"/>
        <end position="344"/>
    </location>
</feature>
<dbReference type="Pfam" id="PF17919">
    <property type="entry name" value="RT_RNaseH_2"/>
    <property type="match status" value="1"/>
</dbReference>
<dbReference type="Gene3D" id="2.40.70.10">
    <property type="entry name" value="Acid Proteases"/>
    <property type="match status" value="1"/>
</dbReference>
<gene>
    <name evidence="4" type="ORF">V5N11_022858</name>
</gene>
<dbReference type="AlphaFoldDB" id="A0ABD1BM84"/>
<dbReference type="CDD" id="cd00303">
    <property type="entry name" value="retropepsin_like"/>
    <property type="match status" value="1"/>
</dbReference>
<dbReference type="Gene3D" id="3.30.70.270">
    <property type="match status" value="2"/>
</dbReference>
<dbReference type="PANTHER" id="PTHR35046">
    <property type="entry name" value="ZINC KNUCKLE (CCHC-TYPE) FAMILY PROTEIN"/>
    <property type="match status" value="1"/>
</dbReference>
<protein>
    <submittedName>
        <fullName evidence="4">RNA-directed DNA polymerase-like protein</fullName>
    </submittedName>
</protein>
<dbReference type="InterPro" id="IPR021109">
    <property type="entry name" value="Peptidase_aspartic_dom_sf"/>
</dbReference>